<proteinExistence type="predicted"/>
<dbReference type="Gene3D" id="1.20.1070.10">
    <property type="entry name" value="Rhodopsin 7-helix transmembrane proteins"/>
    <property type="match status" value="1"/>
</dbReference>
<keyword evidence="3 5" id="KW-1133">Transmembrane helix</keyword>
<dbReference type="SUPFAM" id="SSF81321">
    <property type="entry name" value="Family A G protein-coupled receptor-like"/>
    <property type="match status" value="1"/>
</dbReference>
<dbReference type="GO" id="GO:0016020">
    <property type="term" value="C:membrane"/>
    <property type="evidence" value="ECO:0007669"/>
    <property type="project" value="UniProtKB-SubCell"/>
</dbReference>
<evidence type="ECO:0000313" key="6">
    <source>
        <dbReference type="EMBL" id="KAK3893791.1"/>
    </source>
</evidence>
<evidence type="ECO:0000256" key="1">
    <source>
        <dbReference type="ARBA" id="ARBA00004370"/>
    </source>
</evidence>
<protein>
    <submittedName>
        <fullName evidence="6">Uncharacterized protein</fullName>
    </submittedName>
</protein>
<feature type="transmembrane region" description="Helical" evidence="5">
    <location>
        <begin position="38"/>
        <end position="61"/>
    </location>
</feature>
<dbReference type="EMBL" id="JAWQEG010000175">
    <property type="protein sequence ID" value="KAK3893791.1"/>
    <property type="molecule type" value="Genomic_DNA"/>
</dbReference>
<keyword evidence="7" id="KW-1185">Reference proteome</keyword>
<name>A0AAE1GL05_PETCI</name>
<accession>A0AAE1GL05</accession>
<keyword evidence="4 5" id="KW-0472">Membrane</keyword>
<evidence type="ECO:0000256" key="2">
    <source>
        <dbReference type="ARBA" id="ARBA00022692"/>
    </source>
</evidence>
<gene>
    <name evidence="6" type="ORF">Pcinc_002404</name>
</gene>
<dbReference type="GO" id="GO:0004930">
    <property type="term" value="F:G protein-coupled receptor activity"/>
    <property type="evidence" value="ECO:0007669"/>
    <property type="project" value="InterPro"/>
</dbReference>
<comment type="subcellular location">
    <subcellularLocation>
        <location evidence="1">Membrane</location>
    </subcellularLocation>
</comment>
<dbReference type="InterPro" id="IPR000276">
    <property type="entry name" value="GPCR_Rhodpsn"/>
</dbReference>
<dbReference type="AlphaFoldDB" id="A0AAE1GL05"/>
<sequence length="86" mass="9978">MHFHNHPHHLPHLLHRLLHYFVNCTFNYLSMDTWSRSYVVVLFLASYAVPLVVVCYAYFGIVSSVSRHDRNLKSHEVTQGGLLQGV</sequence>
<evidence type="ECO:0000256" key="4">
    <source>
        <dbReference type="ARBA" id="ARBA00023136"/>
    </source>
</evidence>
<reference evidence="6" key="1">
    <citation type="submission" date="2023-10" db="EMBL/GenBank/DDBJ databases">
        <title>Genome assemblies of two species of porcelain crab, Petrolisthes cinctipes and Petrolisthes manimaculis (Anomura: Porcellanidae).</title>
        <authorList>
            <person name="Angst P."/>
        </authorList>
    </citation>
    <scope>NUCLEOTIDE SEQUENCE</scope>
    <source>
        <strain evidence="6">PB745_01</strain>
        <tissue evidence="6">Gill</tissue>
    </source>
</reference>
<evidence type="ECO:0000256" key="5">
    <source>
        <dbReference type="SAM" id="Phobius"/>
    </source>
</evidence>
<dbReference type="Pfam" id="PF00001">
    <property type="entry name" value="7tm_1"/>
    <property type="match status" value="1"/>
</dbReference>
<comment type="caution">
    <text evidence="6">The sequence shown here is derived from an EMBL/GenBank/DDBJ whole genome shotgun (WGS) entry which is preliminary data.</text>
</comment>
<evidence type="ECO:0000256" key="3">
    <source>
        <dbReference type="ARBA" id="ARBA00022989"/>
    </source>
</evidence>
<organism evidence="6 7">
    <name type="scientific">Petrolisthes cinctipes</name>
    <name type="common">Flat porcelain crab</name>
    <dbReference type="NCBI Taxonomy" id="88211"/>
    <lineage>
        <taxon>Eukaryota</taxon>
        <taxon>Metazoa</taxon>
        <taxon>Ecdysozoa</taxon>
        <taxon>Arthropoda</taxon>
        <taxon>Crustacea</taxon>
        <taxon>Multicrustacea</taxon>
        <taxon>Malacostraca</taxon>
        <taxon>Eumalacostraca</taxon>
        <taxon>Eucarida</taxon>
        <taxon>Decapoda</taxon>
        <taxon>Pleocyemata</taxon>
        <taxon>Anomura</taxon>
        <taxon>Galatheoidea</taxon>
        <taxon>Porcellanidae</taxon>
        <taxon>Petrolisthes</taxon>
    </lineage>
</organism>
<dbReference type="Proteomes" id="UP001286313">
    <property type="component" value="Unassembled WGS sequence"/>
</dbReference>
<evidence type="ECO:0000313" key="7">
    <source>
        <dbReference type="Proteomes" id="UP001286313"/>
    </source>
</evidence>
<keyword evidence="2 5" id="KW-0812">Transmembrane</keyword>